<keyword evidence="7 9" id="KW-0862">Zinc</keyword>
<comment type="similarity">
    <text evidence="3 9">Belongs to the Deltex family.</text>
</comment>
<dbReference type="EMBL" id="VXAV01002357">
    <property type="protein sequence ID" value="NXL85341.1"/>
    <property type="molecule type" value="Genomic_DNA"/>
</dbReference>
<dbReference type="InterPro" id="IPR039396">
    <property type="entry name" value="Deltex_C"/>
</dbReference>
<evidence type="ECO:0000256" key="6">
    <source>
        <dbReference type="ARBA" id="ARBA00022771"/>
    </source>
</evidence>
<dbReference type="SMART" id="SM00184">
    <property type="entry name" value="RING"/>
    <property type="match status" value="1"/>
</dbReference>
<dbReference type="GO" id="GO:0007219">
    <property type="term" value="P:Notch signaling pathway"/>
    <property type="evidence" value="ECO:0007669"/>
    <property type="project" value="InterPro"/>
</dbReference>
<feature type="non-terminal residue" evidence="12">
    <location>
        <position position="1"/>
    </location>
</feature>
<keyword evidence="12" id="KW-0436">Ligase</keyword>
<comment type="caution">
    <text evidence="12">The sequence shown here is derived from an EMBL/GenBank/DDBJ whole genome shotgun (WGS) entry which is preliminary data.</text>
</comment>
<dbReference type="CDD" id="cd09633">
    <property type="entry name" value="Deltex_C"/>
    <property type="match status" value="1"/>
</dbReference>
<dbReference type="OrthoDB" id="527344at2759"/>
<dbReference type="Proteomes" id="UP000562322">
    <property type="component" value="Unassembled WGS sequence"/>
</dbReference>
<dbReference type="InterPro" id="IPR013083">
    <property type="entry name" value="Znf_RING/FYVE/PHD"/>
</dbReference>
<organism evidence="12 13">
    <name type="scientific">Alectura lathami</name>
    <name type="common">Australian brush turkey</name>
    <dbReference type="NCBI Taxonomy" id="81907"/>
    <lineage>
        <taxon>Eukaryota</taxon>
        <taxon>Metazoa</taxon>
        <taxon>Chordata</taxon>
        <taxon>Craniata</taxon>
        <taxon>Vertebrata</taxon>
        <taxon>Euteleostomi</taxon>
        <taxon>Archelosauria</taxon>
        <taxon>Archosauria</taxon>
        <taxon>Dinosauria</taxon>
        <taxon>Saurischia</taxon>
        <taxon>Theropoda</taxon>
        <taxon>Coelurosauria</taxon>
        <taxon>Aves</taxon>
        <taxon>Neognathae</taxon>
        <taxon>Galloanserae</taxon>
        <taxon>Galliformes</taxon>
        <taxon>Megapodiidae</taxon>
        <taxon>Alectura</taxon>
    </lineage>
</organism>
<dbReference type="Gene3D" id="3.30.40.10">
    <property type="entry name" value="Zinc/RING finger domain, C3HC4 (zinc finger)"/>
    <property type="match status" value="1"/>
</dbReference>
<dbReference type="UniPathway" id="UPA00143"/>
<evidence type="ECO:0000256" key="10">
    <source>
        <dbReference type="SAM" id="MobiDB-lite"/>
    </source>
</evidence>
<dbReference type="Pfam" id="PF21717">
    <property type="entry name" value="DTX3L_a-b"/>
    <property type="match status" value="1"/>
</dbReference>
<dbReference type="InterPro" id="IPR001841">
    <property type="entry name" value="Znf_RING"/>
</dbReference>
<dbReference type="AlphaFoldDB" id="A0A7L0W1Q3"/>
<dbReference type="GO" id="GO:0061630">
    <property type="term" value="F:ubiquitin protein ligase activity"/>
    <property type="evidence" value="ECO:0007669"/>
    <property type="project" value="UniProtKB-UniRule"/>
</dbReference>
<evidence type="ECO:0000256" key="1">
    <source>
        <dbReference type="ARBA" id="ARBA00000900"/>
    </source>
</evidence>
<dbReference type="GO" id="GO:0016567">
    <property type="term" value="P:protein ubiquitination"/>
    <property type="evidence" value="ECO:0007669"/>
    <property type="project" value="UniProtKB-UniRule"/>
</dbReference>
<evidence type="ECO:0000313" key="12">
    <source>
        <dbReference type="EMBL" id="NXL85341.1"/>
    </source>
</evidence>
<dbReference type="PANTHER" id="PTHR12622">
    <property type="entry name" value="DELTEX-RELATED"/>
    <property type="match status" value="1"/>
</dbReference>
<sequence>DKKRVESRAGHVLEVGGKELRIVIQPEEGGLSEGQVRAEASPGLCRPYRLSPPPQSSRELQAAGGPQDMAAEAVTRKIFLTVSAVLNTTMFTEQQRERIALLCPNLKREGDPETGLFEKLTGDYTDIEKAYQYFKGILAGNDQHYDFLHSESKSGLEDEKDLNAEEMNKLTVPSALYEYFCHTHKEHLNELHKRFGVRIRSKPCYNGSTSICLTPDTRSASVQKASDFFINAFQKGIKNVTQEEVPVTKSYRLNETIMKLNARFSNLLAKHEHNKLLLRGPESEILAAKKFLAEESENNQTGKNMKTSSEQCTYRNGIEVDASVFKLLETVLRKEIEDIKENFDIVMEKAGSSGSQKILIILKPGTRASDIVSHSIESFISAFQNASAMLREKVISWQLSEYQKKKLNMLLDGKQLEHLHVKLKKQEDKFILCGLPNHLQAAGKHIMNLLNAEEPAETKTGTLQFSDLSNQEASGASEKKHGDRQKSSFSSKEEAKPQTEDTSDTCPICMDRIDNKETLAKCKHAFCKSCIERAMTYRKSCPICNTVYGPMQGDQPEGRMVSQRLPFSLPGYPCCGTIEIKYIMQDGIQTESHPNPGRPYFGITRVAYLPDNKEGQEVLRLLRRAFDQKLIFTVGQSRTTGAQGVITWNDIHHKTSIDGGSARFGYPDPHYLERVRSELKAKGIE</sequence>
<evidence type="ECO:0000256" key="8">
    <source>
        <dbReference type="PROSITE-ProRule" id="PRU00175"/>
    </source>
</evidence>
<comment type="pathway">
    <text evidence="2 9">Protein modification; protein ubiquitination.</text>
</comment>
<keyword evidence="6 8" id="KW-0863">Zinc-finger</keyword>
<dbReference type="Pfam" id="PF21718">
    <property type="entry name" value="KH_DTX3L"/>
    <property type="match status" value="2"/>
</dbReference>
<feature type="compositionally biased region" description="Basic and acidic residues" evidence="10">
    <location>
        <begin position="477"/>
        <end position="499"/>
    </location>
</feature>
<keyword evidence="5 9" id="KW-0479">Metal-binding</keyword>
<dbReference type="EC" id="2.3.2.27" evidence="9"/>
<evidence type="ECO:0000256" key="5">
    <source>
        <dbReference type="ARBA" id="ARBA00022723"/>
    </source>
</evidence>
<keyword evidence="13" id="KW-1185">Reference proteome</keyword>
<dbReference type="InterPro" id="IPR048418">
    <property type="entry name" value="DTX3L_a/b_dom"/>
</dbReference>
<evidence type="ECO:0000256" key="3">
    <source>
        <dbReference type="ARBA" id="ARBA00009413"/>
    </source>
</evidence>
<keyword evidence="9" id="KW-0963">Cytoplasm</keyword>
<dbReference type="GO" id="GO:0005737">
    <property type="term" value="C:cytoplasm"/>
    <property type="evidence" value="ECO:0007669"/>
    <property type="project" value="UniProtKB-SubCell"/>
</dbReference>
<protein>
    <recommendedName>
        <fullName evidence="9">E3 ubiquitin-protein ligase</fullName>
        <ecNumber evidence="9">2.3.2.27</ecNumber>
    </recommendedName>
</protein>
<dbReference type="SUPFAM" id="SSF57850">
    <property type="entry name" value="RING/U-box"/>
    <property type="match status" value="1"/>
</dbReference>
<feature type="compositionally biased region" description="Polar residues" evidence="10">
    <location>
        <begin position="463"/>
        <end position="474"/>
    </location>
</feature>
<dbReference type="InterPro" id="IPR039398">
    <property type="entry name" value="Deltex_fam"/>
</dbReference>
<dbReference type="PROSITE" id="PS00518">
    <property type="entry name" value="ZF_RING_1"/>
    <property type="match status" value="1"/>
</dbReference>
<evidence type="ECO:0000256" key="2">
    <source>
        <dbReference type="ARBA" id="ARBA00004906"/>
    </source>
</evidence>
<dbReference type="Pfam" id="PF13923">
    <property type="entry name" value="zf-C3HC4_2"/>
    <property type="match status" value="1"/>
</dbReference>
<evidence type="ECO:0000259" key="11">
    <source>
        <dbReference type="PROSITE" id="PS50089"/>
    </source>
</evidence>
<reference evidence="12 13" key="1">
    <citation type="submission" date="2019-09" db="EMBL/GenBank/DDBJ databases">
        <title>Bird 10,000 Genomes (B10K) Project - Family phase.</title>
        <authorList>
            <person name="Zhang G."/>
        </authorList>
    </citation>
    <scope>NUCLEOTIDE SEQUENCE [LARGE SCALE GENOMIC DNA]</scope>
    <source>
        <strain evidence="12">B10K-DU-001-39</strain>
        <tissue evidence="12">Muscle</tissue>
    </source>
</reference>
<dbReference type="InterPro" id="IPR048409">
    <property type="entry name" value="DTX3L_KH-like"/>
</dbReference>
<comment type="subcellular location">
    <subcellularLocation>
        <location evidence="9">Cytoplasm</location>
    </subcellularLocation>
</comment>
<dbReference type="InterPro" id="IPR039399">
    <property type="entry name" value="Deltex_C_sf"/>
</dbReference>
<evidence type="ECO:0000256" key="7">
    <source>
        <dbReference type="ARBA" id="ARBA00022833"/>
    </source>
</evidence>
<feature type="region of interest" description="Disordered" evidence="10">
    <location>
        <begin position="463"/>
        <end position="507"/>
    </location>
</feature>
<dbReference type="CDD" id="cd16506">
    <property type="entry name" value="RING-HC_DTX3-like"/>
    <property type="match status" value="1"/>
</dbReference>
<name>A0A7L0W1Q3_ALELA</name>
<dbReference type="GO" id="GO:0008270">
    <property type="term" value="F:zinc ion binding"/>
    <property type="evidence" value="ECO:0007669"/>
    <property type="project" value="UniProtKB-KW"/>
</dbReference>
<comment type="catalytic activity">
    <reaction evidence="1 9">
        <text>S-ubiquitinyl-[E2 ubiquitin-conjugating enzyme]-L-cysteine + [acceptor protein]-L-lysine = [E2 ubiquitin-conjugating enzyme]-L-cysteine + N(6)-ubiquitinyl-[acceptor protein]-L-lysine.</text>
        <dbReference type="EC" id="2.3.2.27"/>
    </reaction>
</comment>
<dbReference type="Gene3D" id="3.30.390.130">
    <property type="match status" value="1"/>
</dbReference>
<proteinExistence type="inferred from homology"/>
<dbReference type="Pfam" id="PF18102">
    <property type="entry name" value="DTC"/>
    <property type="match status" value="1"/>
</dbReference>
<evidence type="ECO:0000256" key="4">
    <source>
        <dbReference type="ARBA" id="ARBA00022679"/>
    </source>
</evidence>
<gene>
    <name evidence="12" type="primary">Dtx3l_1</name>
    <name evidence="12" type="ORF">ALELAT_R08927</name>
</gene>
<accession>A0A7L0W1Q3</accession>
<feature type="non-terminal residue" evidence="12">
    <location>
        <position position="685"/>
    </location>
</feature>
<dbReference type="PROSITE" id="PS50089">
    <property type="entry name" value="ZF_RING_2"/>
    <property type="match status" value="1"/>
</dbReference>
<dbReference type="InterPro" id="IPR017907">
    <property type="entry name" value="Znf_RING_CS"/>
</dbReference>
<feature type="domain" description="RING-type" evidence="11">
    <location>
        <begin position="506"/>
        <end position="545"/>
    </location>
</feature>
<evidence type="ECO:0000256" key="9">
    <source>
        <dbReference type="RuleBase" id="RU367105"/>
    </source>
</evidence>
<evidence type="ECO:0000313" key="13">
    <source>
        <dbReference type="Proteomes" id="UP000562322"/>
    </source>
</evidence>
<keyword evidence="4 9" id="KW-0808">Transferase</keyword>
<dbReference type="GO" id="GO:0016874">
    <property type="term" value="F:ligase activity"/>
    <property type="evidence" value="ECO:0007669"/>
    <property type="project" value="UniProtKB-KW"/>
</dbReference>